<dbReference type="EMBL" id="UINC01231802">
    <property type="protein sequence ID" value="SVE64499.1"/>
    <property type="molecule type" value="Genomic_DNA"/>
</dbReference>
<dbReference type="Gene3D" id="3.30.1450.10">
    <property type="match status" value="1"/>
</dbReference>
<evidence type="ECO:0000256" key="1">
    <source>
        <dbReference type="ARBA" id="ARBA00022729"/>
    </source>
</evidence>
<protein>
    <recommendedName>
        <fullName evidence="3">Outer membrane protein assembly factor BamE domain-containing protein</fullName>
    </recommendedName>
</protein>
<proteinExistence type="predicted"/>
<keyword evidence="2" id="KW-0472">Membrane</keyword>
<gene>
    <name evidence="4" type="ORF">METZ01_LOCUS517353</name>
</gene>
<name>A0A383F6A8_9ZZZZ</name>
<feature type="domain" description="Outer membrane protein assembly factor BamE" evidence="3">
    <location>
        <begin position="29"/>
        <end position="100"/>
    </location>
</feature>
<dbReference type="AlphaFoldDB" id="A0A383F6A8"/>
<keyword evidence="1" id="KW-0732">Signal</keyword>
<dbReference type="InterPro" id="IPR037873">
    <property type="entry name" value="BamE-like"/>
</dbReference>
<sequence>MNKIIIIIIFLLISNCTLNKVIKHHGVHYLDKKQEKLILSNTNKNDIIKILGPPSTKSTFDNDVWIYIERKQIESTIFKLGKEKLIVNNVLIIEINNQGLLVKKDFFDINKVNEYKFSETKTEVTYRKKSFVYDFLSSIRQKIDAPAKKRRK</sequence>
<reference evidence="4" key="1">
    <citation type="submission" date="2018-05" db="EMBL/GenBank/DDBJ databases">
        <authorList>
            <person name="Lanie J.A."/>
            <person name="Ng W.-L."/>
            <person name="Kazmierczak K.M."/>
            <person name="Andrzejewski T.M."/>
            <person name="Davidsen T.M."/>
            <person name="Wayne K.J."/>
            <person name="Tettelin H."/>
            <person name="Glass J.I."/>
            <person name="Rusch D."/>
            <person name="Podicherti R."/>
            <person name="Tsui H.-C.T."/>
            <person name="Winkler M.E."/>
        </authorList>
    </citation>
    <scope>NUCLEOTIDE SEQUENCE</scope>
</reference>
<evidence type="ECO:0000259" key="3">
    <source>
        <dbReference type="Pfam" id="PF04355"/>
    </source>
</evidence>
<dbReference type="InterPro" id="IPR007450">
    <property type="entry name" value="BamE_dom"/>
</dbReference>
<evidence type="ECO:0000256" key="2">
    <source>
        <dbReference type="ARBA" id="ARBA00023136"/>
    </source>
</evidence>
<dbReference type="Pfam" id="PF04355">
    <property type="entry name" value="BamE"/>
    <property type="match status" value="1"/>
</dbReference>
<evidence type="ECO:0000313" key="4">
    <source>
        <dbReference type="EMBL" id="SVE64499.1"/>
    </source>
</evidence>
<accession>A0A383F6A8</accession>
<organism evidence="4">
    <name type="scientific">marine metagenome</name>
    <dbReference type="NCBI Taxonomy" id="408172"/>
    <lineage>
        <taxon>unclassified sequences</taxon>
        <taxon>metagenomes</taxon>
        <taxon>ecological metagenomes</taxon>
    </lineage>
</organism>
<dbReference type="GO" id="GO:0019867">
    <property type="term" value="C:outer membrane"/>
    <property type="evidence" value="ECO:0007669"/>
    <property type="project" value="InterPro"/>
</dbReference>